<feature type="compositionally biased region" description="Low complexity" evidence="1">
    <location>
        <begin position="48"/>
        <end position="64"/>
    </location>
</feature>
<gene>
    <name evidence="2" type="ORF">CHLRE_10g455250v5</name>
</gene>
<dbReference type="Proteomes" id="UP000006906">
    <property type="component" value="Chromosome 10"/>
</dbReference>
<feature type="region of interest" description="Disordered" evidence="1">
    <location>
        <begin position="338"/>
        <end position="386"/>
    </location>
</feature>
<dbReference type="RefSeq" id="XP_042920445.1">
    <property type="nucleotide sequence ID" value="XM_043067048.1"/>
</dbReference>
<dbReference type="PANTHER" id="PTHR16255:SF6">
    <property type="entry name" value="PROTEIN RETARDED ROOT GROWTH-LIKE"/>
    <property type="match status" value="1"/>
</dbReference>
<dbReference type="AlphaFoldDB" id="A0A2K3DBG6"/>
<feature type="compositionally biased region" description="Low complexity" evidence="1">
    <location>
        <begin position="338"/>
        <end position="359"/>
    </location>
</feature>
<dbReference type="ExpressionAtlas" id="A0A2K3DBG6">
    <property type="expression patterns" value="baseline"/>
</dbReference>
<evidence type="ECO:0000313" key="2">
    <source>
        <dbReference type="EMBL" id="PNW77875.1"/>
    </source>
</evidence>
<dbReference type="PANTHER" id="PTHR16255">
    <property type="entry name" value="REQUIRED FOR MEIOTIC NUCLEAR DIVISION PROTEIN 1 HOMOLOG"/>
    <property type="match status" value="1"/>
</dbReference>
<evidence type="ECO:0000313" key="3">
    <source>
        <dbReference type="Proteomes" id="UP000006906"/>
    </source>
</evidence>
<dbReference type="Gramene" id="PNW77875">
    <property type="protein sequence ID" value="PNW77875"/>
    <property type="gene ID" value="CHLRE_10g455250v5"/>
</dbReference>
<keyword evidence="3" id="KW-1185">Reference proteome</keyword>
<dbReference type="InParanoid" id="A0A2K3DBG6"/>
<reference evidence="2 3" key="1">
    <citation type="journal article" date="2007" name="Science">
        <title>The Chlamydomonas genome reveals the evolution of key animal and plant functions.</title>
        <authorList>
            <person name="Merchant S.S."/>
            <person name="Prochnik S.E."/>
            <person name="Vallon O."/>
            <person name="Harris E.H."/>
            <person name="Karpowicz S.J."/>
            <person name="Witman G.B."/>
            <person name="Terry A."/>
            <person name="Salamov A."/>
            <person name="Fritz-Laylin L.K."/>
            <person name="Marechal-Drouard L."/>
            <person name="Marshall W.F."/>
            <person name="Qu L.H."/>
            <person name="Nelson D.R."/>
            <person name="Sanderfoot A.A."/>
            <person name="Spalding M.H."/>
            <person name="Kapitonov V.V."/>
            <person name="Ren Q."/>
            <person name="Ferris P."/>
            <person name="Lindquist E."/>
            <person name="Shapiro H."/>
            <person name="Lucas S.M."/>
            <person name="Grimwood J."/>
            <person name="Schmutz J."/>
            <person name="Cardol P."/>
            <person name="Cerutti H."/>
            <person name="Chanfreau G."/>
            <person name="Chen C.L."/>
            <person name="Cognat V."/>
            <person name="Croft M.T."/>
            <person name="Dent R."/>
            <person name="Dutcher S."/>
            <person name="Fernandez E."/>
            <person name="Fukuzawa H."/>
            <person name="Gonzalez-Ballester D."/>
            <person name="Gonzalez-Halphen D."/>
            <person name="Hallmann A."/>
            <person name="Hanikenne M."/>
            <person name="Hippler M."/>
            <person name="Inwood W."/>
            <person name="Jabbari K."/>
            <person name="Kalanon M."/>
            <person name="Kuras R."/>
            <person name="Lefebvre P.A."/>
            <person name="Lemaire S.D."/>
            <person name="Lobanov A.V."/>
            <person name="Lohr M."/>
            <person name="Manuell A."/>
            <person name="Meier I."/>
            <person name="Mets L."/>
            <person name="Mittag M."/>
            <person name="Mittelmeier T."/>
            <person name="Moroney J.V."/>
            <person name="Moseley J."/>
            <person name="Napoli C."/>
            <person name="Nedelcu A.M."/>
            <person name="Niyogi K."/>
            <person name="Novoselov S.V."/>
            <person name="Paulsen I.T."/>
            <person name="Pazour G."/>
            <person name="Purton S."/>
            <person name="Ral J.P."/>
            <person name="Riano-Pachon D.M."/>
            <person name="Riekhof W."/>
            <person name="Rymarquis L."/>
            <person name="Schroda M."/>
            <person name="Stern D."/>
            <person name="Umen J."/>
            <person name="Willows R."/>
            <person name="Wilson N."/>
            <person name="Zimmer S.L."/>
            <person name="Allmer J."/>
            <person name="Balk J."/>
            <person name="Bisova K."/>
            <person name="Chen C.J."/>
            <person name="Elias M."/>
            <person name="Gendler K."/>
            <person name="Hauser C."/>
            <person name="Lamb M.R."/>
            <person name="Ledford H."/>
            <person name="Long J.C."/>
            <person name="Minagawa J."/>
            <person name="Page M.D."/>
            <person name="Pan J."/>
            <person name="Pootakham W."/>
            <person name="Roje S."/>
            <person name="Rose A."/>
            <person name="Stahlberg E."/>
            <person name="Terauchi A.M."/>
            <person name="Yang P."/>
            <person name="Ball S."/>
            <person name="Bowler C."/>
            <person name="Dieckmann C.L."/>
            <person name="Gladyshev V.N."/>
            <person name="Green P."/>
            <person name="Jorgensen R."/>
            <person name="Mayfield S."/>
            <person name="Mueller-Roeber B."/>
            <person name="Rajamani S."/>
            <person name="Sayre R.T."/>
            <person name="Brokstein P."/>
            <person name="Dubchak I."/>
            <person name="Goodstein D."/>
            <person name="Hornick L."/>
            <person name="Huang Y.W."/>
            <person name="Jhaveri J."/>
            <person name="Luo Y."/>
            <person name="Martinez D."/>
            <person name="Ngau W.C."/>
            <person name="Otillar B."/>
            <person name="Poliakov A."/>
            <person name="Porter A."/>
            <person name="Szajkowski L."/>
            <person name="Werner G."/>
            <person name="Zhou K."/>
            <person name="Grigoriev I.V."/>
            <person name="Rokhsar D.S."/>
            <person name="Grossman A.R."/>
        </authorList>
    </citation>
    <scope>NUCLEOTIDE SEQUENCE [LARGE SCALE GENOMIC DNA]</scope>
    <source>
        <strain evidence="3">CC-503</strain>
    </source>
</reference>
<feature type="region of interest" description="Disordered" evidence="1">
    <location>
        <begin position="221"/>
        <end position="287"/>
    </location>
</feature>
<feature type="compositionally biased region" description="Gly residues" evidence="1">
    <location>
        <begin position="360"/>
        <end position="376"/>
    </location>
</feature>
<sequence length="640" mass="65909">MHAHLRPLTLVRAFNTSSGSLSSGSGSSSNSTSDIEPPSPATDFAARGSSSGKDCGSSNSSSNSTSGGGRAAAGPRGKAAARAKAAAAAAAAAQSLLPAAHHAHPAARGAKGKAGKAPGAKAAAASVAVKSGGQRPLSVEARRQLDLQLEGLAAQGVVGGGASRKPAVKAVGFYIGQAIRPDDVTLLLHQLDTRPPPGVVAGDTFRHTDHTVLLLRPAPHTHYHHQHDTAAEEQAGAAGGGKAEQGQGQGQGRAVDAAAAAGDGAAAEGGAEAPSRQQQQQQQQQQELAGTGSCQAVVLHEYGGVAFFNVPPHLMSDLLQRIVRIVIPSTALMAVRATGSSSGSSTGSSSSSSGSSSSGASGGGGVPGAVYAGGGSSSAASQQQRPELLLHSEEEEFVIDESVDRAPRLQRFIRKEGDAYIVSRWDSVNMESVARVLSQSAAIRHYNQICEDMLRRYMSLVPADTPYLEPPEGRAATAATAAAAAWLRLLRWLSAWRQRRGGGGGGRGGQQQHSGQLPLKQLRRMVAESTTIHVFLESSLLGVAEPPTSTWASARHHKVWDVVHDEFELDDRQELLVGKAALIKQSCLDLINAHNDTFAKRSEITIIALIATEIVISLCGLHDLVPLRALLGGGGGGGGH</sequence>
<proteinExistence type="predicted"/>
<dbReference type="KEGG" id="cre:CHLRE_10g455250v5"/>
<feature type="compositionally biased region" description="Low complexity" evidence="1">
    <location>
        <begin position="252"/>
        <end position="286"/>
    </location>
</feature>
<feature type="region of interest" description="Disordered" evidence="1">
    <location>
        <begin position="13"/>
        <end position="78"/>
    </location>
</feature>
<dbReference type="GeneID" id="5724098"/>
<name>A0A2K3DBG6_CHLRE</name>
<feature type="compositionally biased region" description="Low complexity" evidence="1">
    <location>
        <begin position="15"/>
        <end position="33"/>
    </location>
</feature>
<protein>
    <submittedName>
        <fullName evidence="2">Uncharacterized protein</fullName>
    </submittedName>
</protein>
<accession>A0A2K3DBG6</accession>
<feature type="compositionally biased region" description="Gly residues" evidence="1">
    <location>
        <begin position="237"/>
        <end position="251"/>
    </location>
</feature>
<dbReference type="EMBL" id="CM008971">
    <property type="protein sequence ID" value="PNW77875.1"/>
    <property type="molecule type" value="Genomic_DNA"/>
</dbReference>
<dbReference type="InterPro" id="IPR051624">
    <property type="entry name" value="RMD1/Sad1-interacting"/>
</dbReference>
<dbReference type="OrthoDB" id="545449at2759"/>
<organism evidence="2 3">
    <name type="scientific">Chlamydomonas reinhardtii</name>
    <name type="common">Chlamydomonas smithii</name>
    <dbReference type="NCBI Taxonomy" id="3055"/>
    <lineage>
        <taxon>Eukaryota</taxon>
        <taxon>Viridiplantae</taxon>
        <taxon>Chlorophyta</taxon>
        <taxon>core chlorophytes</taxon>
        <taxon>Chlorophyceae</taxon>
        <taxon>CS clade</taxon>
        <taxon>Chlamydomonadales</taxon>
        <taxon>Chlamydomonadaceae</taxon>
        <taxon>Chlamydomonas</taxon>
    </lineage>
</organism>
<evidence type="ECO:0000256" key="1">
    <source>
        <dbReference type="SAM" id="MobiDB-lite"/>
    </source>
</evidence>